<dbReference type="Proteomes" id="UP000782843">
    <property type="component" value="Unassembled WGS sequence"/>
</dbReference>
<evidence type="ECO:0000313" key="2">
    <source>
        <dbReference type="EMBL" id="MCA9382457.1"/>
    </source>
</evidence>
<dbReference type="Gene3D" id="3.30.1330.80">
    <property type="entry name" value="Hypothetical protein, similar to alpha- acetolactate decarboxylase, domain 2"/>
    <property type="match status" value="1"/>
</dbReference>
<dbReference type="AlphaFoldDB" id="A0A955L437"/>
<reference evidence="2" key="1">
    <citation type="submission" date="2020-04" db="EMBL/GenBank/DDBJ databases">
        <authorList>
            <person name="Zhang T."/>
        </authorList>
    </citation>
    <scope>NUCLEOTIDE SEQUENCE</scope>
    <source>
        <strain evidence="2">HKST-UBA10</strain>
    </source>
</reference>
<feature type="domain" description="PPC" evidence="1">
    <location>
        <begin position="1"/>
        <end position="129"/>
    </location>
</feature>
<dbReference type="SUPFAM" id="SSF117856">
    <property type="entry name" value="AF0104/ALDC/Ptd012-like"/>
    <property type="match status" value="1"/>
</dbReference>
<reference evidence="2" key="2">
    <citation type="journal article" date="2021" name="Microbiome">
        <title>Successional dynamics and alternative stable states in a saline activated sludge microbial community over 9 years.</title>
        <authorList>
            <person name="Wang Y."/>
            <person name="Ye J."/>
            <person name="Ju F."/>
            <person name="Liu L."/>
            <person name="Boyd J.A."/>
            <person name="Deng Y."/>
            <person name="Parks D.H."/>
            <person name="Jiang X."/>
            <person name="Yin X."/>
            <person name="Woodcroft B.J."/>
            <person name="Tyson G.W."/>
            <person name="Hugenholtz P."/>
            <person name="Polz M.F."/>
            <person name="Zhang T."/>
        </authorList>
    </citation>
    <scope>NUCLEOTIDE SEQUENCE</scope>
    <source>
        <strain evidence="2">HKST-UBA10</strain>
    </source>
</reference>
<proteinExistence type="predicted"/>
<evidence type="ECO:0000259" key="1">
    <source>
        <dbReference type="PROSITE" id="PS51742"/>
    </source>
</evidence>
<dbReference type="EMBL" id="JAGQLG010000140">
    <property type="protein sequence ID" value="MCA9382457.1"/>
    <property type="molecule type" value="Genomic_DNA"/>
</dbReference>
<name>A0A955L437_9BACT</name>
<dbReference type="GO" id="GO:0003677">
    <property type="term" value="F:DNA binding"/>
    <property type="evidence" value="ECO:0007669"/>
    <property type="project" value="UniProtKB-KW"/>
</dbReference>
<evidence type="ECO:0000313" key="3">
    <source>
        <dbReference type="Proteomes" id="UP000782843"/>
    </source>
</evidence>
<dbReference type="PANTHER" id="PTHR34988">
    <property type="entry name" value="PROTEIN, PUTATIVE-RELATED"/>
    <property type="match status" value="1"/>
</dbReference>
<dbReference type="InterPro" id="IPR005175">
    <property type="entry name" value="PPC_dom"/>
</dbReference>
<accession>A0A955L437</accession>
<dbReference type="Pfam" id="PF03479">
    <property type="entry name" value="PCC"/>
    <property type="match status" value="1"/>
</dbReference>
<sequence length="131" mass="14482">MKVHVFRLHPGELLREEIEKFVANEDIDAGIILTCCGNLSKAVIRMADANIVKTYDGTFEILSLAGTVEKGDCHLHITISDKDGNAFGGHLKQGSIVGVTAEIAIGELDKYKFKREFDERTGYKELVVEKS</sequence>
<gene>
    <name evidence="2" type="ORF">KC660_03565</name>
</gene>
<dbReference type="CDD" id="cd11378">
    <property type="entry name" value="DUF296"/>
    <property type="match status" value="1"/>
</dbReference>
<protein>
    <submittedName>
        <fullName evidence="2">DNA-binding protein</fullName>
    </submittedName>
</protein>
<keyword evidence="2" id="KW-0238">DNA-binding</keyword>
<dbReference type="PROSITE" id="PS51742">
    <property type="entry name" value="PPC"/>
    <property type="match status" value="1"/>
</dbReference>
<organism evidence="2 3">
    <name type="scientific">Candidatus Dojkabacteria bacterium</name>
    <dbReference type="NCBI Taxonomy" id="2099670"/>
    <lineage>
        <taxon>Bacteria</taxon>
        <taxon>Candidatus Dojkabacteria</taxon>
    </lineage>
</organism>
<dbReference type="PANTHER" id="PTHR34988:SF1">
    <property type="entry name" value="DNA-BINDING PROTEIN"/>
    <property type="match status" value="1"/>
</dbReference>
<comment type="caution">
    <text evidence="2">The sequence shown here is derived from an EMBL/GenBank/DDBJ whole genome shotgun (WGS) entry which is preliminary data.</text>
</comment>